<evidence type="ECO:0000313" key="2">
    <source>
        <dbReference type="EMBL" id="EJK70809.1"/>
    </source>
</evidence>
<keyword evidence="3" id="KW-1185">Reference proteome</keyword>
<accession>K0T0T9</accession>
<evidence type="ECO:0000313" key="3">
    <source>
        <dbReference type="Proteomes" id="UP000266841"/>
    </source>
</evidence>
<dbReference type="eggNOG" id="ENOG502SF02">
    <property type="taxonomic scope" value="Eukaryota"/>
</dbReference>
<name>K0T0T9_THAOC</name>
<proteinExistence type="predicted"/>
<comment type="caution">
    <text evidence="2">The sequence shown here is derived from an EMBL/GenBank/DDBJ whole genome shotgun (WGS) entry which is preliminary data.</text>
</comment>
<evidence type="ECO:0000256" key="1">
    <source>
        <dbReference type="SAM" id="MobiDB-lite"/>
    </source>
</evidence>
<dbReference type="AlphaFoldDB" id="K0T0T9"/>
<dbReference type="Proteomes" id="UP000266841">
    <property type="component" value="Unassembled WGS sequence"/>
</dbReference>
<dbReference type="EMBL" id="AGNL01008019">
    <property type="protein sequence ID" value="EJK70809.1"/>
    <property type="molecule type" value="Genomic_DNA"/>
</dbReference>
<reference evidence="2 3" key="1">
    <citation type="journal article" date="2012" name="Genome Biol.">
        <title>Genome and low-iron response of an oceanic diatom adapted to chronic iron limitation.</title>
        <authorList>
            <person name="Lommer M."/>
            <person name="Specht M."/>
            <person name="Roy A.S."/>
            <person name="Kraemer L."/>
            <person name="Andreson R."/>
            <person name="Gutowska M.A."/>
            <person name="Wolf J."/>
            <person name="Bergner S.V."/>
            <person name="Schilhabel M.B."/>
            <person name="Klostermeier U.C."/>
            <person name="Beiko R.G."/>
            <person name="Rosenstiel P."/>
            <person name="Hippler M."/>
            <person name="Laroche J."/>
        </authorList>
    </citation>
    <scope>NUCLEOTIDE SEQUENCE [LARGE SCALE GENOMIC DNA]</scope>
    <source>
        <strain evidence="2 3">CCMP1005</strain>
    </source>
</reference>
<sequence length="318" mass="36819">MEIDRTMDRDIRVGNMSSDELDIEWMASGDRSDPTLQMIDNELVPTLTYDGYQDDVKELESALDELRATLAYDGWEDDFREAEEGHLASGCDGSLFLRCISRLEQSIHDGDRSAEELVQLDSLALISYKGWEKDFDEAVEYYIDGWSCCTEISKMQEKQRINEGTGLAPASLPLTSSNYPTPDMKQTPKRRRKGIVWAETTLKFLVNMKRKQLDFEGTPADISSYHPIQRQIMETAWTFEGWEKEVEDVRTTEYIACLELDLKMFEMRQMIHDGNYTDHPDLAKLHNLRLKLSYPESEEDTEKCENYLRSCGYSTKLF</sequence>
<organism evidence="2 3">
    <name type="scientific">Thalassiosira oceanica</name>
    <name type="common">Marine diatom</name>
    <dbReference type="NCBI Taxonomy" id="159749"/>
    <lineage>
        <taxon>Eukaryota</taxon>
        <taxon>Sar</taxon>
        <taxon>Stramenopiles</taxon>
        <taxon>Ochrophyta</taxon>
        <taxon>Bacillariophyta</taxon>
        <taxon>Coscinodiscophyceae</taxon>
        <taxon>Thalassiosirophycidae</taxon>
        <taxon>Thalassiosirales</taxon>
        <taxon>Thalassiosiraceae</taxon>
        <taxon>Thalassiosira</taxon>
    </lineage>
</organism>
<gene>
    <name evidence="2" type="ORF">THAOC_07803</name>
</gene>
<feature type="region of interest" description="Disordered" evidence="1">
    <location>
        <begin position="165"/>
        <end position="187"/>
    </location>
</feature>
<protein>
    <submittedName>
        <fullName evidence="2">Uncharacterized protein</fullName>
    </submittedName>
</protein>